<dbReference type="CDD" id="cd03386">
    <property type="entry name" value="PAP2_Aur1_like"/>
    <property type="match status" value="1"/>
</dbReference>
<sequence>MPGTAWGTGCRMAVAQVARRHDVQRTRSARVSFVLEVASVLALFAAYNVGRLIATGREHSADGHAWELIDLERWLRLPAEATLQRLAFDVPHLVSLSDRYYVAVHFPVTIAVLVWLYLYRRPAYTWAKRALIVATGVAMVIHIALPMTPPRLLNGLGMVDTGAHAGQSVYVGSPIGGLANEYAAMPSLHVGWALLLAVVLIHTGRSRIRWSWLLHPIATTVVVVVTANHYLLDVAAGAALVLVALWVTHRLWPVTPGESAHVSPEPAVSRR</sequence>
<feature type="transmembrane region" description="Helical" evidence="5">
    <location>
        <begin position="182"/>
        <end position="201"/>
    </location>
</feature>
<organism evidence="7">
    <name type="scientific">freshwater metagenome</name>
    <dbReference type="NCBI Taxonomy" id="449393"/>
    <lineage>
        <taxon>unclassified sequences</taxon>
        <taxon>metagenomes</taxon>
        <taxon>ecological metagenomes</taxon>
    </lineage>
</organism>
<dbReference type="Pfam" id="PF14378">
    <property type="entry name" value="PAP2_3"/>
    <property type="match status" value="1"/>
</dbReference>
<keyword evidence="4 5" id="KW-0472">Membrane</keyword>
<gene>
    <name evidence="7" type="ORF">UFOPK2579_00383</name>
</gene>
<accession>A0A6J6P1X2</accession>
<keyword evidence="3 5" id="KW-1133">Transmembrane helix</keyword>
<name>A0A6J6P1X2_9ZZZZ</name>
<reference evidence="7" key="1">
    <citation type="submission" date="2020-05" db="EMBL/GenBank/DDBJ databases">
        <authorList>
            <person name="Chiriac C."/>
            <person name="Salcher M."/>
            <person name="Ghai R."/>
            <person name="Kavagutti S V."/>
        </authorList>
    </citation>
    <scope>NUCLEOTIDE SEQUENCE</scope>
</reference>
<feature type="transmembrane region" description="Helical" evidence="5">
    <location>
        <begin position="100"/>
        <end position="118"/>
    </location>
</feature>
<dbReference type="EMBL" id="CAEZXR010000028">
    <property type="protein sequence ID" value="CAB4690574.1"/>
    <property type="molecule type" value="Genomic_DNA"/>
</dbReference>
<evidence type="ECO:0000259" key="6">
    <source>
        <dbReference type="Pfam" id="PF14378"/>
    </source>
</evidence>
<feature type="domain" description="Inositolphosphotransferase Aur1/Ipt1" evidence="6">
    <location>
        <begin position="67"/>
        <end position="246"/>
    </location>
</feature>
<evidence type="ECO:0000256" key="5">
    <source>
        <dbReference type="SAM" id="Phobius"/>
    </source>
</evidence>
<evidence type="ECO:0000256" key="4">
    <source>
        <dbReference type="ARBA" id="ARBA00023136"/>
    </source>
</evidence>
<evidence type="ECO:0000256" key="1">
    <source>
        <dbReference type="ARBA" id="ARBA00004141"/>
    </source>
</evidence>
<comment type="subcellular location">
    <subcellularLocation>
        <location evidence="1">Membrane</location>
        <topology evidence="1">Multi-pass membrane protein</topology>
    </subcellularLocation>
</comment>
<feature type="transmembrane region" description="Helical" evidence="5">
    <location>
        <begin position="29"/>
        <end position="47"/>
    </location>
</feature>
<feature type="transmembrane region" description="Helical" evidence="5">
    <location>
        <begin position="213"/>
        <end position="246"/>
    </location>
</feature>
<keyword evidence="2 5" id="KW-0812">Transmembrane</keyword>
<dbReference type="InterPro" id="IPR052185">
    <property type="entry name" value="IPC_Synthase-Related"/>
</dbReference>
<dbReference type="PANTHER" id="PTHR31310:SF7">
    <property type="entry name" value="PA-PHOSPHATASE RELATED-FAMILY PROTEIN DDB_G0268928"/>
    <property type="match status" value="1"/>
</dbReference>
<evidence type="ECO:0000256" key="3">
    <source>
        <dbReference type="ARBA" id="ARBA00022989"/>
    </source>
</evidence>
<evidence type="ECO:0000256" key="2">
    <source>
        <dbReference type="ARBA" id="ARBA00022692"/>
    </source>
</evidence>
<protein>
    <submittedName>
        <fullName evidence="7">Unannotated protein</fullName>
    </submittedName>
</protein>
<dbReference type="GO" id="GO:0016020">
    <property type="term" value="C:membrane"/>
    <property type="evidence" value="ECO:0007669"/>
    <property type="project" value="UniProtKB-SubCell"/>
</dbReference>
<dbReference type="InterPro" id="IPR026841">
    <property type="entry name" value="Aur1/Ipt1"/>
</dbReference>
<evidence type="ECO:0000313" key="7">
    <source>
        <dbReference type="EMBL" id="CAB4690574.1"/>
    </source>
</evidence>
<dbReference type="PANTHER" id="PTHR31310">
    <property type="match status" value="1"/>
</dbReference>
<dbReference type="AlphaFoldDB" id="A0A6J6P1X2"/>
<feature type="transmembrane region" description="Helical" evidence="5">
    <location>
        <begin position="130"/>
        <end position="148"/>
    </location>
</feature>
<proteinExistence type="predicted"/>